<organism evidence="3 4">
    <name type="scientific">Mycobacterium dioxanotrophicus</name>
    <dbReference type="NCBI Taxonomy" id="482462"/>
    <lineage>
        <taxon>Bacteria</taxon>
        <taxon>Bacillati</taxon>
        <taxon>Actinomycetota</taxon>
        <taxon>Actinomycetes</taxon>
        <taxon>Mycobacteriales</taxon>
        <taxon>Mycobacteriaceae</taxon>
        <taxon>Mycobacterium</taxon>
    </lineage>
</organism>
<dbReference type="CDD" id="cd23659">
    <property type="entry name" value="USP_At3g01520-like"/>
    <property type="match status" value="1"/>
</dbReference>
<dbReference type="AlphaFoldDB" id="A0A1Y0CFM8"/>
<evidence type="ECO:0000313" key="4">
    <source>
        <dbReference type="Proteomes" id="UP000195331"/>
    </source>
</evidence>
<dbReference type="PANTHER" id="PTHR46553:SF3">
    <property type="entry name" value="ADENINE NUCLEOTIDE ALPHA HYDROLASES-LIKE SUPERFAMILY PROTEIN"/>
    <property type="match status" value="1"/>
</dbReference>
<dbReference type="Pfam" id="PF00582">
    <property type="entry name" value="Usp"/>
    <property type="match status" value="1"/>
</dbReference>
<dbReference type="PANTHER" id="PTHR46553">
    <property type="entry name" value="ADENINE NUCLEOTIDE ALPHA HYDROLASES-LIKE SUPERFAMILY PROTEIN"/>
    <property type="match status" value="1"/>
</dbReference>
<dbReference type="Proteomes" id="UP000195331">
    <property type="component" value="Chromosome"/>
</dbReference>
<dbReference type="EMBL" id="CP020809">
    <property type="protein sequence ID" value="ART74060.1"/>
    <property type="molecule type" value="Genomic_DNA"/>
</dbReference>
<reference evidence="3 4" key="1">
    <citation type="submission" date="2017-04" db="EMBL/GenBank/DDBJ databases">
        <title>Whole Genome Sequence of 1,4-Dioxane Degrading Bacterium Mycobacterium dioxanotrophicus PH-06.</title>
        <authorList>
            <person name="He Y."/>
        </authorList>
    </citation>
    <scope>NUCLEOTIDE SEQUENCE [LARGE SCALE GENOMIC DNA]</scope>
    <source>
        <strain evidence="3 4">PH-06</strain>
    </source>
</reference>
<dbReference type="InterPro" id="IPR014729">
    <property type="entry name" value="Rossmann-like_a/b/a_fold"/>
</dbReference>
<dbReference type="KEGG" id="mdx:BTO20_33025"/>
<evidence type="ECO:0000256" key="1">
    <source>
        <dbReference type="ARBA" id="ARBA00008791"/>
    </source>
</evidence>
<accession>A0A1Y0CFM8</accession>
<dbReference type="PRINTS" id="PR01438">
    <property type="entry name" value="UNVRSLSTRESS"/>
</dbReference>
<keyword evidence="4" id="KW-1185">Reference proteome</keyword>
<dbReference type="InterPro" id="IPR006016">
    <property type="entry name" value="UspA"/>
</dbReference>
<comment type="similarity">
    <text evidence="1">Belongs to the universal stress protein A family.</text>
</comment>
<sequence length="145" mass="15036">MTDSDAKPVVVVGVDGSQSSKDALRWAANYAELTGAEIRAVISYKTELLITSSPNAGLAAQARETVEEAISDVLGAEPSVSVTSDVVGGHPAQVLVEASRSADLLVVGSRGHGAFVGMFLGSVSNHCVHHAKCPVLVIHHDDDHV</sequence>
<name>A0A1Y0CFM8_9MYCO</name>
<evidence type="ECO:0000313" key="3">
    <source>
        <dbReference type="EMBL" id="ART74060.1"/>
    </source>
</evidence>
<protein>
    <recommendedName>
        <fullName evidence="2">UspA domain-containing protein</fullName>
    </recommendedName>
</protein>
<dbReference type="InterPro" id="IPR006015">
    <property type="entry name" value="Universal_stress_UspA"/>
</dbReference>
<evidence type="ECO:0000259" key="2">
    <source>
        <dbReference type="Pfam" id="PF00582"/>
    </source>
</evidence>
<dbReference type="RefSeq" id="WP_087083024.1">
    <property type="nucleotide sequence ID" value="NZ_CP020809.1"/>
</dbReference>
<feature type="domain" description="UspA" evidence="2">
    <location>
        <begin position="10"/>
        <end position="139"/>
    </location>
</feature>
<proteinExistence type="inferred from homology"/>
<dbReference type="SUPFAM" id="SSF52402">
    <property type="entry name" value="Adenine nucleotide alpha hydrolases-like"/>
    <property type="match status" value="1"/>
</dbReference>
<gene>
    <name evidence="3" type="ORF">BTO20_33025</name>
</gene>
<dbReference type="Gene3D" id="3.40.50.620">
    <property type="entry name" value="HUPs"/>
    <property type="match status" value="1"/>
</dbReference>
<dbReference type="OrthoDB" id="3174546at2"/>